<dbReference type="GO" id="GO:0005789">
    <property type="term" value="C:endoplasmic reticulum membrane"/>
    <property type="evidence" value="ECO:0007669"/>
    <property type="project" value="UniProtKB-SubCell"/>
</dbReference>
<dbReference type="FunFam" id="3.40.5.90:FF:000001">
    <property type="entry name" value="CDGSH iron-sulfur domain-containing protein 1"/>
    <property type="match status" value="1"/>
</dbReference>
<protein>
    <submittedName>
        <fullName evidence="12">CDGSH iron-sulfur domain-containing protein 1</fullName>
    </submittedName>
</protein>
<dbReference type="InterPro" id="IPR045131">
    <property type="entry name" value="CISD1/2"/>
</dbReference>
<dbReference type="GO" id="GO:0046872">
    <property type="term" value="F:metal ion binding"/>
    <property type="evidence" value="ECO:0007669"/>
    <property type="project" value="UniProtKB-KW"/>
</dbReference>
<name>A0A6G0Z2X6_APHCR</name>
<dbReference type="InterPro" id="IPR019610">
    <property type="entry name" value="FeS-contain_mitoNEET_N"/>
</dbReference>
<evidence type="ECO:0000259" key="11">
    <source>
        <dbReference type="SMART" id="SM00704"/>
    </source>
</evidence>
<dbReference type="Gene3D" id="3.40.5.90">
    <property type="entry name" value="CDGSH iron-sulfur domain, mitoNEET-type"/>
    <property type="match status" value="1"/>
</dbReference>
<reference evidence="12 13" key="1">
    <citation type="submission" date="2019-08" db="EMBL/GenBank/DDBJ databases">
        <title>Whole genome of Aphis craccivora.</title>
        <authorList>
            <person name="Voronova N.V."/>
            <person name="Shulinski R.S."/>
            <person name="Bandarenka Y.V."/>
            <person name="Zhorov D.G."/>
            <person name="Warner D."/>
        </authorList>
    </citation>
    <scope>NUCLEOTIDE SEQUENCE [LARGE SCALE GENOMIC DNA]</scope>
    <source>
        <strain evidence="12">180601</strain>
        <tissue evidence="12">Whole Body</tissue>
    </source>
</reference>
<evidence type="ECO:0000256" key="8">
    <source>
        <dbReference type="ARBA" id="ARBA00023014"/>
    </source>
</evidence>
<dbReference type="SMART" id="SM00704">
    <property type="entry name" value="ZnF_CDGSH"/>
    <property type="match status" value="1"/>
</dbReference>
<dbReference type="GO" id="GO:0051537">
    <property type="term" value="F:2 iron, 2 sulfur cluster binding"/>
    <property type="evidence" value="ECO:0007669"/>
    <property type="project" value="UniProtKB-KW"/>
</dbReference>
<organism evidence="12 13">
    <name type="scientific">Aphis craccivora</name>
    <name type="common">Cowpea aphid</name>
    <dbReference type="NCBI Taxonomy" id="307492"/>
    <lineage>
        <taxon>Eukaryota</taxon>
        <taxon>Metazoa</taxon>
        <taxon>Ecdysozoa</taxon>
        <taxon>Arthropoda</taxon>
        <taxon>Hexapoda</taxon>
        <taxon>Insecta</taxon>
        <taxon>Pterygota</taxon>
        <taxon>Neoptera</taxon>
        <taxon>Paraneoptera</taxon>
        <taxon>Hemiptera</taxon>
        <taxon>Sternorrhyncha</taxon>
        <taxon>Aphidomorpha</taxon>
        <taxon>Aphidoidea</taxon>
        <taxon>Aphididae</taxon>
        <taxon>Aphidini</taxon>
        <taxon>Aphis</taxon>
        <taxon>Aphis</taxon>
    </lineage>
</organism>
<feature type="domain" description="Iron-binding zinc finger CDGSH type" evidence="11">
    <location>
        <begin position="73"/>
        <end position="111"/>
    </location>
</feature>
<comment type="caution">
    <text evidence="12">The sequence shown here is derived from an EMBL/GenBank/DDBJ whole genome shotgun (WGS) entry which is preliminary data.</text>
</comment>
<accession>A0A6G0Z2X6</accession>
<evidence type="ECO:0000256" key="3">
    <source>
        <dbReference type="ARBA" id="ARBA00022692"/>
    </source>
</evidence>
<evidence type="ECO:0000313" key="13">
    <source>
        <dbReference type="Proteomes" id="UP000478052"/>
    </source>
</evidence>
<dbReference type="OrthoDB" id="449252at2759"/>
<dbReference type="PANTHER" id="PTHR13680">
    <property type="entry name" value="CDGSH IRON-SULFUR DOMAIN-CONTAINING PROTEIN 1"/>
    <property type="match status" value="1"/>
</dbReference>
<gene>
    <name evidence="12" type="ORF">FWK35_00010245</name>
</gene>
<dbReference type="PANTHER" id="PTHR13680:SF5">
    <property type="entry name" value="CDGSH IRON-SULFUR DOMAIN-CONTAINING PROTEIN 1"/>
    <property type="match status" value="1"/>
</dbReference>
<evidence type="ECO:0000256" key="5">
    <source>
        <dbReference type="ARBA" id="ARBA00022723"/>
    </source>
</evidence>
<keyword evidence="4" id="KW-0001">2Fe-2S</keyword>
<comment type="similarity">
    <text evidence="2">Belongs to the CISD protein family. CISD2 subfamily.</text>
</comment>
<evidence type="ECO:0000256" key="4">
    <source>
        <dbReference type="ARBA" id="ARBA00022714"/>
    </source>
</evidence>
<comment type="cofactor">
    <cofactor evidence="10">
        <name>[2Fe-2S] cluster</name>
        <dbReference type="ChEBI" id="CHEBI:190135"/>
    </cofactor>
</comment>
<dbReference type="InterPro" id="IPR042216">
    <property type="entry name" value="MitoNEET_CISD"/>
</dbReference>
<keyword evidence="9" id="KW-0472">Membrane</keyword>
<dbReference type="Proteomes" id="UP000478052">
    <property type="component" value="Unassembled WGS sequence"/>
</dbReference>
<evidence type="ECO:0000256" key="1">
    <source>
        <dbReference type="ARBA" id="ARBA00004389"/>
    </source>
</evidence>
<evidence type="ECO:0000256" key="10">
    <source>
        <dbReference type="ARBA" id="ARBA00034078"/>
    </source>
</evidence>
<keyword evidence="13" id="KW-1185">Reference proteome</keyword>
<evidence type="ECO:0000256" key="9">
    <source>
        <dbReference type="ARBA" id="ARBA00023136"/>
    </source>
</evidence>
<evidence type="ECO:0000256" key="2">
    <source>
        <dbReference type="ARBA" id="ARBA00008624"/>
    </source>
</evidence>
<evidence type="ECO:0000313" key="12">
    <source>
        <dbReference type="EMBL" id="KAF0764918.1"/>
    </source>
</evidence>
<dbReference type="AlphaFoldDB" id="A0A6G0Z2X6"/>
<keyword evidence="6" id="KW-1133">Transmembrane helix</keyword>
<dbReference type="InterPro" id="IPR018967">
    <property type="entry name" value="FeS-contain_CDGSH-typ"/>
</dbReference>
<comment type="subcellular location">
    <subcellularLocation>
        <location evidence="1">Endoplasmic reticulum membrane</location>
        <topology evidence="1">Single-pass membrane protein</topology>
    </subcellularLocation>
</comment>
<dbReference type="EMBL" id="VUJU01001519">
    <property type="protein sequence ID" value="KAF0764918.1"/>
    <property type="molecule type" value="Genomic_DNA"/>
</dbReference>
<keyword evidence="8" id="KW-0411">Iron-sulfur</keyword>
<dbReference type="GO" id="GO:0005741">
    <property type="term" value="C:mitochondrial outer membrane"/>
    <property type="evidence" value="ECO:0007669"/>
    <property type="project" value="TreeGrafter"/>
</dbReference>
<keyword evidence="7" id="KW-0408">Iron</keyword>
<evidence type="ECO:0000256" key="6">
    <source>
        <dbReference type="ARBA" id="ARBA00022989"/>
    </source>
</evidence>
<dbReference type="Pfam" id="PF10660">
    <property type="entry name" value="MitoNEET_N"/>
    <property type="match status" value="1"/>
</dbReference>
<sequence>MEFSCNLIKVHLANYLANLPLPNSFLGIFKLGGKDIVKLIPFYATIGGVCYLSYRVVKPKHPVNPCIKKESPKVVDGFDIEELGESTAFCRCWRSSKFPLCDGAHNKYNVEQKDNVGPLIIKKK</sequence>
<keyword evidence="5" id="KW-0479">Metal-binding</keyword>
<evidence type="ECO:0000256" key="7">
    <source>
        <dbReference type="ARBA" id="ARBA00023004"/>
    </source>
</evidence>
<dbReference type="Pfam" id="PF09360">
    <property type="entry name" value="zf-CDGSH"/>
    <property type="match status" value="1"/>
</dbReference>
<keyword evidence="3" id="KW-0812">Transmembrane</keyword>
<proteinExistence type="inferred from homology"/>
<dbReference type="GO" id="GO:0010506">
    <property type="term" value="P:regulation of autophagy"/>
    <property type="evidence" value="ECO:0007669"/>
    <property type="project" value="InterPro"/>
</dbReference>